<dbReference type="EMBL" id="CAKXYP010000008">
    <property type="protein sequence ID" value="CAH9416332.1"/>
    <property type="molecule type" value="Genomic_DNA"/>
</dbReference>
<gene>
    <name evidence="1" type="ORF">SGL43_03357</name>
</gene>
<evidence type="ECO:0000313" key="2">
    <source>
        <dbReference type="Proteomes" id="UP001154015"/>
    </source>
</evidence>
<sequence>MLIWPFTAMLGGYAMRRHLAGLFRRIQAISTPAGDLEFAADVNHLHDAALEAVVDAEGEADVLDPPPSRAAPPDGLEAFAVLREVAETAPEAAIMAAWRRVELRLAEAHAVVEGTPSTTQQARRVFPVTPRRWIDQIVAAGLDGDIADIVSELITLRNRAAHSPDISGISALEYVESCAVVWGLLGRFLDSYRKTSMLPREPSGAD</sequence>
<keyword evidence="2" id="KW-1185">Reference proteome</keyword>
<organism evidence="1 2">
    <name type="scientific">Streptomyces globisporus</name>
    <dbReference type="NCBI Taxonomy" id="1908"/>
    <lineage>
        <taxon>Bacteria</taxon>
        <taxon>Bacillati</taxon>
        <taxon>Actinomycetota</taxon>
        <taxon>Actinomycetes</taxon>
        <taxon>Kitasatosporales</taxon>
        <taxon>Streptomycetaceae</taxon>
        <taxon>Streptomyces</taxon>
    </lineage>
</organism>
<evidence type="ECO:0008006" key="3">
    <source>
        <dbReference type="Google" id="ProtNLM"/>
    </source>
</evidence>
<evidence type="ECO:0000313" key="1">
    <source>
        <dbReference type="EMBL" id="CAH9416332.1"/>
    </source>
</evidence>
<comment type="caution">
    <text evidence="1">The sequence shown here is derived from an EMBL/GenBank/DDBJ whole genome shotgun (WGS) entry which is preliminary data.</text>
</comment>
<protein>
    <recommendedName>
        <fullName evidence="3">DUF4145 domain-containing protein</fullName>
    </recommendedName>
</protein>
<accession>A0ABM9GY99</accession>
<proteinExistence type="predicted"/>
<name>A0ABM9GY99_STRGL</name>
<reference evidence="1" key="1">
    <citation type="submission" date="2022-03" db="EMBL/GenBank/DDBJ databases">
        <authorList>
            <person name="Leyn A S."/>
        </authorList>
    </citation>
    <scope>NUCLEOTIDE SEQUENCE</scope>
    <source>
        <strain evidence="1">Streptomyces globisporus 4-3</strain>
    </source>
</reference>
<dbReference type="Proteomes" id="UP001154015">
    <property type="component" value="Unassembled WGS sequence"/>
</dbReference>